<dbReference type="RefSeq" id="WP_285975400.1">
    <property type="nucleotide sequence ID" value="NZ_CP127221.1"/>
</dbReference>
<dbReference type="PROSITE" id="PS50222">
    <property type="entry name" value="EF_HAND_2"/>
    <property type="match status" value="1"/>
</dbReference>
<reference evidence="2 3" key="1">
    <citation type="submission" date="2023-06" db="EMBL/GenBank/DDBJ databases">
        <title>Altererythrobacter rubellus NBRC 112769 genome.</title>
        <authorList>
            <person name="Zhang K."/>
        </authorList>
    </citation>
    <scope>NUCLEOTIDE SEQUENCE [LARGE SCALE GENOMIC DNA]</scope>
    <source>
        <strain evidence="2 3">NBRC 112769</strain>
    </source>
</reference>
<dbReference type="SUPFAM" id="SSF47473">
    <property type="entry name" value="EF-hand"/>
    <property type="match status" value="1"/>
</dbReference>
<sequence length="224" mass="23956">MALDLSHHAVEKRLKSARAKLGVGSSIEAAQMVACVEGYGQTVSQSPDLSDAAIAGHTGRSNSLKIGALTMIIILAALVTVAMQANLTASSANEGLSIEADEFLVDDSGQVEALSIFRLTSKGPGQDAPTEEELVEYLNGQFRKYDMDGSGSITDTEVPDAVAVEEDGRPIIVHDARARTEFLDRHDQNSDGTVSYAEFVETSLANYHNCVGILEVLRVKTFLK</sequence>
<evidence type="ECO:0000313" key="3">
    <source>
        <dbReference type="Proteomes" id="UP001231445"/>
    </source>
</evidence>
<dbReference type="InterPro" id="IPR002048">
    <property type="entry name" value="EF_hand_dom"/>
</dbReference>
<dbReference type="PROSITE" id="PS00018">
    <property type="entry name" value="EF_HAND_1"/>
    <property type="match status" value="2"/>
</dbReference>
<evidence type="ECO:0000259" key="1">
    <source>
        <dbReference type="PROSITE" id="PS50222"/>
    </source>
</evidence>
<dbReference type="Gene3D" id="1.10.238.10">
    <property type="entry name" value="EF-hand"/>
    <property type="match status" value="1"/>
</dbReference>
<dbReference type="GO" id="GO:0005509">
    <property type="term" value="F:calcium ion binding"/>
    <property type="evidence" value="ECO:0007669"/>
    <property type="project" value="InterPro"/>
</dbReference>
<dbReference type="InterPro" id="IPR011992">
    <property type="entry name" value="EF-hand-dom_pair"/>
</dbReference>
<gene>
    <name evidence="2" type="ORF">QQX03_08955</name>
</gene>
<proteinExistence type="predicted"/>
<dbReference type="KEGG" id="arue:QQX03_08955"/>
<dbReference type="Pfam" id="PF13202">
    <property type="entry name" value="EF-hand_5"/>
    <property type="match status" value="1"/>
</dbReference>
<evidence type="ECO:0000313" key="2">
    <source>
        <dbReference type="EMBL" id="WIW95084.1"/>
    </source>
</evidence>
<dbReference type="InterPro" id="IPR018247">
    <property type="entry name" value="EF_Hand_1_Ca_BS"/>
</dbReference>
<accession>A0A9Y2B769</accession>
<dbReference type="AlphaFoldDB" id="A0A9Y2B769"/>
<keyword evidence="3" id="KW-1185">Reference proteome</keyword>
<feature type="domain" description="EF-hand" evidence="1">
    <location>
        <begin position="133"/>
        <end position="168"/>
    </location>
</feature>
<name>A0A9Y2B769_9SPHN</name>
<protein>
    <submittedName>
        <fullName evidence="2">EF-hand domain-containing protein</fullName>
    </submittedName>
</protein>
<dbReference type="Proteomes" id="UP001231445">
    <property type="component" value="Chromosome"/>
</dbReference>
<dbReference type="EMBL" id="CP127221">
    <property type="protein sequence ID" value="WIW95084.1"/>
    <property type="molecule type" value="Genomic_DNA"/>
</dbReference>
<organism evidence="2 3">
    <name type="scientific">Altererythrobacter rubellus</name>
    <dbReference type="NCBI Taxonomy" id="2173831"/>
    <lineage>
        <taxon>Bacteria</taxon>
        <taxon>Pseudomonadati</taxon>
        <taxon>Pseudomonadota</taxon>
        <taxon>Alphaproteobacteria</taxon>
        <taxon>Sphingomonadales</taxon>
        <taxon>Erythrobacteraceae</taxon>
        <taxon>Altererythrobacter</taxon>
    </lineage>
</organism>